<keyword evidence="3" id="KW-0238">DNA-binding</keyword>
<reference evidence="9 10" key="1">
    <citation type="submission" date="2018-03" db="EMBL/GenBank/DDBJ databases">
        <title>Genomic Encyclopedia of Type Strains, Phase III (KMG-III): the genomes of soil and plant-associated and newly described type strains.</title>
        <authorList>
            <person name="Whitman W."/>
        </authorList>
    </citation>
    <scope>NUCLEOTIDE SEQUENCE [LARGE SCALE GENOMIC DNA]</scope>
    <source>
        <strain evidence="9 10">CGMCC 1.12700</strain>
    </source>
</reference>
<evidence type="ECO:0000313" key="10">
    <source>
        <dbReference type="Proteomes" id="UP000240572"/>
    </source>
</evidence>
<dbReference type="SUPFAM" id="SSF88659">
    <property type="entry name" value="Sigma3 and sigma4 domains of RNA polymerase sigma factors"/>
    <property type="match status" value="2"/>
</dbReference>
<keyword evidence="4" id="KW-0804">Transcription</keyword>
<dbReference type="InterPro" id="IPR000943">
    <property type="entry name" value="RNA_pol_sigma70"/>
</dbReference>
<feature type="domain" description="RNA polymerase sigma-70 region 2" evidence="7">
    <location>
        <begin position="54"/>
        <end position="123"/>
    </location>
</feature>
<dbReference type="PANTHER" id="PTHR30603:SF47">
    <property type="entry name" value="RNA POLYMERASE SIGMA FACTOR SIGD, CHLOROPLASTIC"/>
    <property type="match status" value="1"/>
</dbReference>
<dbReference type="PRINTS" id="PR00046">
    <property type="entry name" value="SIGMA70FCT"/>
</dbReference>
<accession>A0A2P8DD56</accession>
<feature type="domain" description="RNA polymerase sigma-70 region 3" evidence="6">
    <location>
        <begin position="136"/>
        <end position="202"/>
    </location>
</feature>
<evidence type="ECO:0000256" key="4">
    <source>
        <dbReference type="ARBA" id="ARBA00023163"/>
    </source>
</evidence>
<dbReference type="InterPro" id="IPR007624">
    <property type="entry name" value="RNA_pol_sigma70_r3"/>
</dbReference>
<name>A0A2P8DD56_9BACT</name>
<dbReference type="EMBL" id="PYGD01000001">
    <property type="protein sequence ID" value="PSK95158.1"/>
    <property type="molecule type" value="Genomic_DNA"/>
</dbReference>
<evidence type="ECO:0000256" key="1">
    <source>
        <dbReference type="ARBA" id="ARBA00023015"/>
    </source>
</evidence>
<evidence type="ECO:0000313" key="9">
    <source>
        <dbReference type="EMBL" id="PSK95158.1"/>
    </source>
</evidence>
<protein>
    <submittedName>
        <fullName evidence="9">RNA polymerase primary sigma factor</fullName>
    </submittedName>
</protein>
<dbReference type="InterPro" id="IPR007630">
    <property type="entry name" value="RNA_pol_sigma70_r4"/>
</dbReference>
<evidence type="ECO:0000259" key="6">
    <source>
        <dbReference type="Pfam" id="PF04539"/>
    </source>
</evidence>
<dbReference type="PANTHER" id="PTHR30603">
    <property type="entry name" value="RNA POLYMERASE SIGMA FACTOR RPO"/>
    <property type="match status" value="1"/>
</dbReference>
<evidence type="ECO:0000256" key="2">
    <source>
        <dbReference type="ARBA" id="ARBA00023082"/>
    </source>
</evidence>
<dbReference type="SUPFAM" id="SSF88946">
    <property type="entry name" value="Sigma2 domain of RNA polymerase sigma factors"/>
    <property type="match status" value="1"/>
</dbReference>
<dbReference type="Pfam" id="PF00140">
    <property type="entry name" value="Sigma70_r1_2"/>
    <property type="match status" value="1"/>
</dbReference>
<dbReference type="Pfam" id="PF04542">
    <property type="entry name" value="Sigma70_r2"/>
    <property type="match status" value="1"/>
</dbReference>
<evidence type="ECO:0000259" key="7">
    <source>
        <dbReference type="Pfam" id="PF04542"/>
    </source>
</evidence>
<dbReference type="AlphaFoldDB" id="A0A2P8DD56"/>
<dbReference type="Pfam" id="PF04545">
    <property type="entry name" value="Sigma70_r4"/>
    <property type="match status" value="1"/>
</dbReference>
<keyword evidence="2" id="KW-0731">Sigma factor</keyword>
<gene>
    <name evidence="9" type="ORF">B0I18_1011323</name>
</gene>
<comment type="caution">
    <text evidence="9">The sequence shown here is derived from an EMBL/GenBank/DDBJ whole genome shotgun (WGS) entry which is preliminary data.</text>
</comment>
<dbReference type="InterPro" id="IPR007627">
    <property type="entry name" value="RNA_pol_sigma70_r2"/>
</dbReference>
<keyword evidence="1" id="KW-0805">Transcription regulation</keyword>
<sequence>MRQLKISKSITIRESHSLEKYLQEIAKTSLLSAEEEEQLARKIKEGDAEATRQLIVANLRFVVSVAKQYQNQGLGLSDLINEGNLGLVTAASRYDETKGFKFISYAVWWIRQSILQALAEHSRFVRLPLNKVTLKNKIARVFNQLEQQYERAPSAPEIADYLGIPVAEVEALLATNFKQLSIDAPVGEEEDTTLADLLPNHNAGRTDGQLAHTESLNRDITSTLSILSERQSTIIKMYFGIGREEACSLEDIARNFDLSRERVRQIKDNGIEKIRSLNQLDLLRPYLHTT</sequence>
<dbReference type="RefSeq" id="WP_106521829.1">
    <property type="nucleotide sequence ID" value="NZ_PYGD01000001.1"/>
</dbReference>
<dbReference type="GO" id="GO:0006352">
    <property type="term" value="P:DNA-templated transcription initiation"/>
    <property type="evidence" value="ECO:0007669"/>
    <property type="project" value="InterPro"/>
</dbReference>
<dbReference type="InterPro" id="IPR014284">
    <property type="entry name" value="RNA_pol_sigma-70_dom"/>
</dbReference>
<dbReference type="Gene3D" id="1.10.601.10">
    <property type="entry name" value="RNA Polymerase Primary Sigma Factor"/>
    <property type="match status" value="1"/>
</dbReference>
<dbReference type="InterPro" id="IPR009042">
    <property type="entry name" value="RNA_pol_sigma70_r1_2"/>
</dbReference>
<feature type="domain" description="RNA polymerase sigma-70 region 1.2" evidence="5">
    <location>
        <begin position="17"/>
        <end position="48"/>
    </location>
</feature>
<dbReference type="GO" id="GO:0003677">
    <property type="term" value="F:DNA binding"/>
    <property type="evidence" value="ECO:0007669"/>
    <property type="project" value="UniProtKB-KW"/>
</dbReference>
<proteinExistence type="predicted"/>
<dbReference type="Gene3D" id="1.10.10.10">
    <property type="entry name" value="Winged helix-like DNA-binding domain superfamily/Winged helix DNA-binding domain"/>
    <property type="match status" value="2"/>
</dbReference>
<dbReference type="PIRSF" id="PIRSF000770">
    <property type="entry name" value="RNA_pol_sigma-SigE/K"/>
    <property type="match status" value="1"/>
</dbReference>
<dbReference type="Proteomes" id="UP000240572">
    <property type="component" value="Unassembled WGS sequence"/>
</dbReference>
<keyword evidence="10" id="KW-1185">Reference proteome</keyword>
<dbReference type="NCBIfam" id="TIGR02937">
    <property type="entry name" value="sigma70-ECF"/>
    <property type="match status" value="1"/>
</dbReference>
<dbReference type="Pfam" id="PF04539">
    <property type="entry name" value="Sigma70_r3"/>
    <property type="match status" value="1"/>
</dbReference>
<feature type="domain" description="RNA polymerase sigma-70 region 4" evidence="8">
    <location>
        <begin position="224"/>
        <end position="275"/>
    </location>
</feature>
<dbReference type="InterPro" id="IPR013324">
    <property type="entry name" value="RNA_pol_sigma_r3/r4-like"/>
</dbReference>
<dbReference type="GO" id="GO:0016987">
    <property type="term" value="F:sigma factor activity"/>
    <property type="evidence" value="ECO:0007669"/>
    <property type="project" value="UniProtKB-KW"/>
</dbReference>
<dbReference type="OrthoDB" id="9809557at2"/>
<evidence type="ECO:0000256" key="3">
    <source>
        <dbReference type="ARBA" id="ARBA00023125"/>
    </source>
</evidence>
<organism evidence="9 10">
    <name type="scientific">Taibaiella chishuiensis</name>
    <dbReference type="NCBI Taxonomy" id="1434707"/>
    <lineage>
        <taxon>Bacteria</taxon>
        <taxon>Pseudomonadati</taxon>
        <taxon>Bacteroidota</taxon>
        <taxon>Chitinophagia</taxon>
        <taxon>Chitinophagales</taxon>
        <taxon>Chitinophagaceae</taxon>
        <taxon>Taibaiella</taxon>
    </lineage>
</organism>
<evidence type="ECO:0000259" key="8">
    <source>
        <dbReference type="Pfam" id="PF04545"/>
    </source>
</evidence>
<evidence type="ECO:0000259" key="5">
    <source>
        <dbReference type="Pfam" id="PF00140"/>
    </source>
</evidence>
<dbReference type="InterPro" id="IPR013325">
    <property type="entry name" value="RNA_pol_sigma_r2"/>
</dbReference>
<dbReference type="InterPro" id="IPR036388">
    <property type="entry name" value="WH-like_DNA-bd_sf"/>
</dbReference>
<dbReference type="InterPro" id="IPR050239">
    <property type="entry name" value="Sigma-70_RNA_pol_init_factors"/>
</dbReference>